<evidence type="ECO:0000259" key="8">
    <source>
        <dbReference type="Pfam" id="PF03941"/>
    </source>
</evidence>
<comment type="similarity">
    <text evidence="3">Belongs to the INCENP family.</text>
</comment>
<comment type="subcellular location">
    <subcellularLocation>
        <location evidence="2">Cytoplasm</location>
        <location evidence="2">Cytoskeleton</location>
        <location evidence="2">Spindle</location>
    </subcellularLocation>
    <subcellularLocation>
        <location evidence="1">Nucleus</location>
    </subcellularLocation>
</comment>
<sequence length="1722" mass="191927">MTTAEKLFVQIFERKNGIIEKVKQQTELYNQHLASKLLIDGITPPPWLWSPNAASDVKELNKEELISKLLRPYPQPSVRCSVAHYPLYNNPVVTGDNEEFSDGVFMENLAFNKGLNRQDDPTVTATSAENHAGYALNTVPEPDTSVTSPEDQTEERILNIYNAPEGSLAGIQRSKSRQKALELRSSAKALAKSGLYHENITDGFSSQIRFSLSATNQAGQTDELPKLAEPCVIGRSSKDRGLDEAGCRNEEQGMDVYFGSVTRSRSNAEVPVFVRDSLTSGCSSEDCKEDASSRVSEVRKSGPMPISNSEQADNYVNKLPKSAGQYTVCCQSCGDRKLDCEDGLRKGSGIDVYTGRIIRSKISSGRGCCACDSSKPDSSDNCQRIEISMMDCGDDLPQDCLDGSLARVSPANVLNEVCEARESISEDCKSQQKQSDVASWSSSKHNTCVDELCDLDIPSHSAKVDGIIVPSHGRSLPQVTGSNKVQGLVKPAAGLSRRVTRSQTRSDDKDTSEPVKCSEYHSFGGTLSKSGCKQKIVANDEHRNASGSQFIVPCYGTQDILDEHGNSGIVMAREHVLHDNIDQSGSSSSTDVEPIELESQAASVPSDSFVFMEPKLLNFNEIEEDNLRTSTSSTGKGRLEKSPKMMTCSSSDPAVSLDKGIFGDTYQLSLGKQSPEKSDISSKKEEVQKDSIEPDVQENPDNRTEKCGPVIHEYTVLQSFEDDTEAGLNCKNSEVQKAVIMQSKMIDIPDARPKLRLGSVHESLPELQMEEGDWICEGKDKNQLMSNAPEIKNTRLSHCLNSVNEPRPELGDCLIEKVEMSNPTDFDLDRIQQLPAQESQILSCLEGEISGQHSDSPLAHNGFVTCSTLRSQHAENSSLERRSRIIGMESWPQLKRRKIEHEQFHSFTASPSFRTKEPHSSQKGPGYTYLENMKINAETVLMDTFGVNKSTDMEIGQEMYSNLTEGIESPFSAQNGQQVEFCYKEKNERRSSSSPINNEQLREANVQSLPNKEAKSSQGCSLEGTRIPDSSGEFFDAREPDESQCNQHLSNVEKHTDNSNSKNLTLNNTTRQGKQSSNWEGGLQTQLSPSNKDLEVIDVDQSLPVFEGFTVDAEADRGALDFTADEIDFDKLNLRGSTIERASILAEICRSASLDTPLSHFSSAFEFQGTQNLFHSVPNDHLESLDLRSTLPSNSDVGKQLQSGYSFADDYKNAAFEGMPYSDCLPYSGARYGWNSRNQHTSPVGKLWERLSSHSGSSEKRLSSNPELTCFPIEEDPSVSEENKTADDNADDNEEEICSSLAKQGDKRQPLKDLTNLGLNNPQSVSVQEETWRVDSLDFVSTKFSVSGTQDKIQWSPKNQYRDKSETEKRTSSIGASDGRRNQSLSIGTNGVKKAKESFNNSISKPLSKKTTLKRQDQKLSLKESRNNIVSNVSSFIPLVQQKQAAAVCAGKRDVKVKALKAAEAAKRLEEKKENERKMRKEAMELERAKLEEENLRNMELEKKKKEENRKKKDADIIAKKRLREEEERKDKEKKRMRLETRQRQRGQEEKTRADKAGKQKQRSKDEQMNSKKELHMESKKQQNRDLIREDERVLQKAEKNSSPTKVVMDYEECGTSRQSLEAGKVMHTEDKSPNNEDLIVQKNQGKSYEISPYQCSDDEDEEDDELPTTKFVPSWASKSSLALLLPLQQKMDADMIFPPESFCNIDEVLLPRKLQQKQVAA</sequence>
<keyword evidence="10" id="KW-1185">Reference proteome</keyword>
<feature type="region of interest" description="Disordered" evidence="7">
    <location>
        <begin position="668"/>
        <end position="706"/>
    </location>
</feature>
<dbReference type="Proteomes" id="UP000826271">
    <property type="component" value="Unassembled WGS sequence"/>
</dbReference>
<organism evidence="9 10">
    <name type="scientific">Buddleja alternifolia</name>
    <dbReference type="NCBI Taxonomy" id="168488"/>
    <lineage>
        <taxon>Eukaryota</taxon>
        <taxon>Viridiplantae</taxon>
        <taxon>Streptophyta</taxon>
        <taxon>Embryophyta</taxon>
        <taxon>Tracheophyta</taxon>
        <taxon>Spermatophyta</taxon>
        <taxon>Magnoliopsida</taxon>
        <taxon>eudicotyledons</taxon>
        <taxon>Gunneridae</taxon>
        <taxon>Pentapetalae</taxon>
        <taxon>asterids</taxon>
        <taxon>lamiids</taxon>
        <taxon>Lamiales</taxon>
        <taxon>Scrophulariaceae</taxon>
        <taxon>Buddlejeae</taxon>
        <taxon>Buddleja</taxon>
    </lineage>
</organism>
<keyword evidence="4" id="KW-0963">Cytoplasm</keyword>
<evidence type="ECO:0000256" key="5">
    <source>
        <dbReference type="ARBA" id="ARBA00023212"/>
    </source>
</evidence>
<feature type="compositionally biased region" description="Basic and acidic residues" evidence="7">
    <location>
        <begin position="1625"/>
        <end position="1635"/>
    </location>
</feature>
<dbReference type="GO" id="GO:0005634">
    <property type="term" value="C:nucleus"/>
    <property type="evidence" value="ECO:0007669"/>
    <property type="project" value="UniProtKB-SubCell"/>
</dbReference>
<dbReference type="PANTHER" id="PTHR13738">
    <property type="entry name" value="TROPONIN I"/>
    <property type="match status" value="1"/>
</dbReference>
<feature type="compositionally biased region" description="Basic and acidic residues" evidence="7">
    <location>
        <begin position="1360"/>
        <end position="1371"/>
    </location>
</feature>
<feature type="region of interest" description="Disordered" evidence="7">
    <location>
        <begin position="627"/>
        <end position="653"/>
    </location>
</feature>
<feature type="compositionally biased region" description="Polar residues" evidence="7">
    <location>
        <begin position="1317"/>
        <end position="1329"/>
    </location>
</feature>
<feature type="compositionally biased region" description="Basic and acidic residues" evidence="7">
    <location>
        <begin position="1538"/>
        <end position="1600"/>
    </location>
</feature>
<feature type="region of interest" description="Disordered" evidence="7">
    <location>
        <begin position="1467"/>
        <end position="1667"/>
    </location>
</feature>
<feature type="region of interest" description="Disordered" evidence="7">
    <location>
        <begin position="986"/>
        <end position="1083"/>
    </location>
</feature>
<evidence type="ECO:0000256" key="3">
    <source>
        <dbReference type="ARBA" id="ARBA00010042"/>
    </source>
</evidence>
<evidence type="ECO:0000313" key="9">
    <source>
        <dbReference type="EMBL" id="KAG8386018.1"/>
    </source>
</evidence>
<keyword evidence="5" id="KW-0206">Cytoskeleton</keyword>
<dbReference type="InterPro" id="IPR005635">
    <property type="entry name" value="Inner_centromere_prot_ARK-bd"/>
</dbReference>
<feature type="region of interest" description="Disordered" evidence="7">
    <location>
        <begin position="494"/>
        <end position="516"/>
    </location>
</feature>
<dbReference type="PANTHER" id="PTHR13738:SF1">
    <property type="entry name" value="TROPONIN I"/>
    <property type="match status" value="1"/>
</dbReference>
<dbReference type="GO" id="GO:0005819">
    <property type="term" value="C:spindle"/>
    <property type="evidence" value="ECO:0007669"/>
    <property type="project" value="UniProtKB-SubCell"/>
</dbReference>
<feature type="compositionally biased region" description="Acidic residues" evidence="7">
    <location>
        <begin position="1288"/>
        <end position="1297"/>
    </location>
</feature>
<feature type="domain" description="Inner centromere protein ARK-binding" evidence="8">
    <location>
        <begin position="1657"/>
        <end position="1709"/>
    </location>
</feature>
<evidence type="ECO:0000256" key="7">
    <source>
        <dbReference type="SAM" id="MobiDB-lite"/>
    </source>
</evidence>
<feature type="region of interest" description="Disordered" evidence="7">
    <location>
        <begin position="1255"/>
        <end position="1330"/>
    </location>
</feature>
<evidence type="ECO:0000313" key="10">
    <source>
        <dbReference type="Proteomes" id="UP000826271"/>
    </source>
</evidence>
<dbReference type="EMBL" id="WHWC01000003">
    <property type="protein sequence ID" value="KAG8386018.1"/>
    <property type="molecule type" value="Genomic_DNA"/>
</dbReference>
<gene>
    <name evidence="9" type="ORF">BUALT_Bualt03G0105400</name>
</gene>
<comment type="caution">
    <text evidence="9">The sequence shown here is derived from an EMBL/GenBank/DDBJ whole genome shotgun (WGS) entry which is preliminary data.</text>
</comment>
<evidence type="ECO:0000256" key="6">
    <source>
        <dbReference type="ARBA" id="ARBA00023242"/>
    </source>
</evidence>
<feature type="compositionally biased region" description="Basic and acidic residues" evidence="7">
    <location>
        <begin position="1467"/>
        <end position="1531"/>
    </location>
</feature>
<feature type="compositionally biased region" description="Basic and acidic residues" evidence="7">
    <location>
        <begin position="674"/>
        <end position="692"/>
    </location>
</feature>
<evidence type="ECO:0000256" key="4">
    <source>
        <dbReference type="ARBA" id="ARBA00022490"/>
    </source>
</evidence>
<evidence type="ECO:0000256" key="2">
    <source>
        <dbReference type="ARBA" id="ARBA00004186"/>
    </source>
</evidence>
<dbReference type="InterPro" id="IPR050875">
    <property type="entry name" value="Troponin_I"/>
</dbReference>
<feature type="compositionally biased region" description="Low complexity" evidence="7">
    <location>
        <begin position="1058"/>
        <end position="1070"/>
    </location>
</feature>
<feature type="compositionally biased region" description="Basic and acidic residues" evidence="7">
    <location>
        <begin position="504"/>
        <end position="516"/>
    </location>
</feature>
<dbReference type="Pfam" id="PF03941">
    <property type="entry name" value="INCENP_ARK-bind"/>
    <property type="match status" value="1"/>
</dbReference>
<protein>
    <recommendedName>
        <fullName evidence="8">Inner centromere protein ARK-binding domain-containing protein</fullName>
    </recommendedName>
</protein>
<keyword evidence="6" id="KW-0539">Nucleus</keyword>
<accession>A0AAV6Y3G3</accession>
<feature type="compositionally biased region" description="Acidic residues" evidence="7">
    <location>
        <begin position="1657"/>
        <end position="1667"/>
    </location>
</feature>
<feature type="compositionally biased region" description="Polar residues" evidence="7">
    <location>
        <begin position="992"/>
        <end position="1020"/>
    </location>
</feature>
<feature type="region of interest" description="Disordered" evidence="7">
    <location>
        <begin position="1355"/>
        <end position="1419"/>
    </location>
</feature>
<feature type="compositionally biased region" description="Polar residues" evidence="7">
    <location>
        <begin position="1071"/>
        <end position="1083"/>
    </location>
</feature>
<name>A0AAV6Y3G3_9LAMI</name>
<proteinExistence type="inferred from homology"/>
<reference evidence="9" key="1">
    <citation type="submission" date="2019-10" db="EMBL/GenBank/DDBJ databases">
        <authorList>
            <person name="Zhang R."/>
            <person name="Pan Y."/>
            <person name="Wang J."/>
            <person name="Ma R."/>
            <person name="Yu S."/>
        </authorList>
    </citation>
    <scope>NUCLEOTIDE SEQUENCE</scope>
    <source>
        <strain evidence="9">LA-IB0</strain>
        <tissue evidence="9">Leaf</tissue>
    </source>
</reference>
<evidence type="ECO:0000256" key="1">
    <source>
        <dbReference type="ARBA" id="ARBA00004123"/>
    </source>
</evidence>